<sequence>METKFLEMMAEVFEMEDKVMLMSDTFRDYDMWDSLTQLSLIAEIDDVYNVVIDGEAFKKLTTLSDLYEAIQQRMTPVN</sequence>
<dbReference type="RefSeq" id="WP_112086501.1">
    <property type="nucleotide sequence ID" value="NZ_QLSV01000010.1"/>
</dbReference>
<evidence type="ECO:0000313" key="2">
    <source>
        <dbReference type="EMBL" id="RAR47225.1"/>
    </source>
</evidence>
<dbReference type="SUPFAM" id="SSF47336">
    <property type="entry name" value="ACP-like"/>
    <property type="match status" value="1"/>
</dbReference>
<protein>
    <submittedName>
        <fullName evidence="2">Acyl carrier protein</fullName>
    </submittedName>
</protein>
<evidence type="ECO:0000259" key="1">
    <source>
        <dbReference type="PROSITE" id="PS50075"/>
    </source>
</evidence>
<dbReference type="InterPro" id="IPR036736">
    <property type="entry name" value="ACP-like_sf"/>
</dbReference>
<keyword evidence="3" id="KW-1185">Reference proteome</keyword>
<accession>A0A328WPM3</accession>
<reference evidence="2 3" key="1">
    <citation type="submission" date="2018-06" db="EMBL/GenBank/DDBJ databases">
        <title>Genomic Encyclopedia of Type Strains, Phase III (KMG-III): the genomes of soil and plant-associated and newly described type strains.</title>
        <authorList>
            <person name="Whitman W."/>
        </authorList>
    </citation>
    <scope>NUCLEOTIDE SEQUENCE [LARGE SCALE GENOMIC DNA]</scope>
    <source>
        <strain evidence="2 3">CGMCC 1.12504</strain>
    </source>
</reference>
<feature type="domain" description="Carrier" evidence="1">
    <location>
        <begin position="1"/>
        <end position="74"/>
    </location>
</feature>
<comment type="caution">
    <text evidence="2">The sequence shown here is derived from an EMBL/GenBank/DDBJ whole genome shotgun (WGS) entry which is preliminary data.</text>
</comment>
<dbReference type="InterPro" id="IPR009081">
    <property type="entry name" value="PP-bd_ACP"/>
</dbReference>
<evidence type="ECO:0000313" key="3">
    <source>
        <dbReference type="Proteomes" id="UP000249518"/>
    </source>
</evidence>
<gene>
    <name evidence="2" type="ORF">B0I10_11018</name>
</gene>
<dbReference type="OrthoDB" id="9811033at2"/>
<dbReference type="AlphaFoldDB" id="A0A328WPM3"/>
<organism evidence="2 3">
    <name type="scientific">Flavobacterium lacus</name>
    <dbReference type="NCBI Taxonomy" id="1353778"/>
    <lineage>
        <taxon>Bacteria</taxon>
        <taxon>Pseudomonadati</taxon>
        <taxon>Bacteroidota</taxon>
        <taxon>Flavobacteriia</taxon>
        <taxon>Flavobacteriales</taxon>
        <taxon>Flavobacteriaceae</taxon>
        <taxon>Flavobacterium</taxon>
    </lineage>
</organism>
<dbReference type="EMBL" id="QLSV01000010">
    <property type="protein sequence ID" value="RAR47225.1"/>
    <property type="molecule type" value="Genomic_DNA"/>
</dbReference>
<proteinExistence type="predicted"/>
<dbReference type="Proteomes" id="UP000249518">
    <property type="component" value="Unassembled WGS sequence"/>
</dbReference>
<name>A0A328WPM3_9FLAO</name>
<dbReference type="Pfam" id="PF00550">
    <property type="entry name" value="PP-binding"/>
    <property type="match status" value="1"/>
</dbReference>
<dbReference type="Gene3D" id="1.10.1200.10">
    <property type="entry name" value="ACP-like"/>
    <property type="match status" value="1"/>
</dbReference>
<dbReference type="PROSITE" id="PS50075">
    <property type="entry name" value="CARRIER"/>
    <property type="match status" value="1"/>
</dbReference>